<feature type="region of interest" description="Disordered" evidence="1">
    <location>
        <begin position="73"/>
        <end position="104"/>
    </location>
</feature>
<organism evidence="3 4">
    <name type="scientific">Mesonia profundi</name>
    <dbReference type="NCBI Taxonomy" id="3070998"/>
    <lineage>
        <taxon>Bacteria</taxon>
        <taxon>Pseudomonadati</taxon>
        <taxon>Bacteroidota</taxon>
        <taxon>Flavobacteriia</taxon>
        <taxon>Flavobacteriales</taxon>
        <taxon>Flavobacteriaceae</taxon>
        <taxon>Mesonia</taxon>
    </lineage>
</organism>
<dbReference type="PANTHER" id="PTHR38590">
    <property type="entry name" value="BLL0828 PROTEIN"/>
    <property type="match status" value="1"/>
</dbReference>
<feature type="domain" description="DUF559" evidence="2">
    <location>
        <begin position="3"/>
        <end position="65"/>
    </location>
</feature>
<dbReference type="Proteomes" id="UP001230915">
    <property type="component" value="Unassembled WGS sequence"/>
</dbReference>
<keyword evidence="4" id="KW-1185">Reference proteome</keyword>
<evidence type="ECO:0000313" key="4">
    <source>
        <dbReference type="Proteomes" id="UP001230915"/>
    </source>
</evidence>
<dbReference type="SUPFAM" id="SSF52980">
    <property type="entry name" value="Restriction endonuclease-like"/>
    <property type="match status" value="1"/>
</dbReference>
<evidence type="ECO:0000256" key="1">
    <source>
        <dbReference type="SAM" id="MobiDB-lite"/>
    </source>
</evidence>
<dbReference type="Pfam" id="PF04480">
    <property type="entry name" value="DUF559"/>
    <property type="match status" value="1"/>
</dbReference>
<dbReference type="EMBL" id="JAVHUL010000036">
    <property type="protein sequence ID" value="MDQ7918267.1"/>
    <property type="molecule type" value="Genomic_DNA"/>
</dbReference>
<gene>
    <name evidence="3" type="ORF">RBU60_11830</name>
</gene>
<dbReference type="Gene3D" id="3.40.960.10">
    <property type="entry name" value="VSR Endonuclease"/>
    <property type="match status" value="1"/>
</dbReference>
<evidence type="ECO:0000313" key="3">
    <source>
        <dbReference type="EMBL" id="MDQ7918267.1"/>
    </source>
</evidence>
<dbReference type="CDD" id="cd01038">
    <property type="entry name" value="Endonuclease_DUF559"/>
    <property type="match status" value="1"/>
</dbReference>
<accession>A0ABU1A3K4</accession>
<keyword evidence="3" id="KW-0255">Endonuclease</keyword>
<dbReference type="InterPro" id="IPR011335">
    <property type="entry name" value="Restrct_endonuc-II-like"/>
</dbReference>
<keyword evidence="3" id="KW-0540">Nuclease</keyword>
<dbReference type="InterPro" id="IPR047216">
    <property type="entry name" value="Endonuclease_DUF559_bact"/>
</dbReference>
<reference evidence="3 4" key="1">
    <citation type="submission" date="2023-08" db="EMBL/GenBank/DDBJ databases">
        <title>Mesonia sp. MT50, isolated from deep-sea sediment of the Mariana Trench.</title>
        <authorList>
            <person name="Fu H."/>
        </authorList>
    </citation>
    <scope>NUCLEOTIDE SEQUENCE [LARGE SCALE GENOMIC DNA]</scope>
    <source>
        <strain evidence="3 4">MT50</strain>
    </source>
</reference>
<comment type="caution">
    <text evidence="3">The sequence shown here is derived from an EMBL/GenBank/DDBJ whole genome shotgun (WGS) entry which is preliminary data.</text>
</comment>
<keyword evidence="3" id="KW-0378">Hydrolase</keyword>
<protein>
    <submittedName>
        <fullName evidence="3">Endonuclease domain-containing protein</fullName>
    </submittedName>
</protein>
<dbReference type="InterPro" id="IPR007569">
    <property type="entry name" value="DUF559"/>
</dbReference>
<evidence type="ECO:0000259" key="2">
    <source>
        <dbReference type="Pfam" id="PF04480"/>
    </source>
</evidence>
<sequence>MHWFIVDFYCHHLKLVIEVDGAYHNNKKQIIRDRKRTQLLESQDLTIIRFTNNQVLNSIQTVLKRNKKQYENNLQQHPPLGGHRGANEYEIIPKQHPSSGEARG</sequence>
<proteinExistence type="predicted"/>
<dbReference type="GO" id="GO:0004519">
    <property type="term" value="F:endonuclease activity"/>
    <property type="evidence" value="ECO:0007669"/>
    <property type="project" value="UniProtKB-KW"/>
</dbReference>
<name>A0ABU1A3K4_9FLAO</name>
<dbReference type="PANTHER" id="PTHR38590:SF1">
    <property type="entry name" value="BLL0828 PROTEIN"/>
    <property type="match status" value="1"/>
</dbReference>